<gene>
    <name evidence="1" type="ORF">ACFSQ6_07210</name>
</gene>
<protein>
    <submittedName>
        <fullName evidence="1">Uncharacterized protein</fullName>
    </submittedName>
</protein>
<keyword evidence="2" id="KW-1185">Reference proteome</keyword>
<comment type="caution">
    <text evidence="1">The sequence shown here is derived from an EMBL/GenBank/DDBJ whole genome shotgun (WGS) entry which is preliminary data.</text>
</comment>
<reference evidence="2" key="1">
    <citation type="journal article" date="2019" name="Int. J. Syst. Evol. Microbiol.">
        <title>The Global Catalogue of Microorganisms (GCM) 10K type strain sequencing project: providing services to taxonomists for standard genome sequencing and annotation.</title>
        <authorList>
            <consortium name="The Broad Institute Genomics Platform"/>
            <consortium name="The Broad Institute Genome Sequencing Center for Infectious Disease"/>
            <person name="Wu L."/>
            <person name="Ma J."/>
        </authorList>
    </citation>
    <scope>NUCLEOTIDE SEQUENCE [LARGE SCALE GENOMIC DNA]</scope>
    <source>
        <strain evidence="2">KCTC 42247</strain>
    </source>
</reference>
<organism evidence="1 2">
    <name type="scientific">Sphingobacterium populi</name>
    <dbReference type="NCBI Taxonomy" id="1812824"/>
    <lineage>
        <taxon>Bacteria</taxon>
        <taxon>Pseudomonadati</taxon>
        <taxon>Bacteroidota</taxon>
        <taxon>Sphingobacteriia</taxon>
        <taxon>Sphingobacteriales</taxon>
        <taxon>Sphingobacteriaceae</taxon>
        <taxon>Sphingobacterium</taxon>
    </lineage>
</organism>
<evidence type="ECO:0000313" key="1">
    <source>
        <dbReference type="EMBL" id="MFD2743182.1"/>
    </source>
</evidence>
<dbReference type="Proteomes" id="UP001597418">
    <property type="component" value="Unassembled WGS sequence"/>
</dbReference>
<dbReference type="EMBL" id="JBHUMB010000006">
    <property type="protein sequence ID" value="MFD2743182.1"/>
    <property type="molecule type" value="Genomic_DNA"/>
</dbReference>
<name>A0ABW5UCF4_9SPHI</name>
<dbReference type="RefSeq" id="WP_156472529.1">
    <property type="nucleotide sequence ID" value="NZ_JBHUMB010000006.1"/>
</dbReference>
<proteinExistence type="predicted"/>
<evidence type="ECO:0000313" key="2">
    <source>
        <dbReference type="Proteomes" id="UP001597418"/>
    </source>
</evidence>
<sequence length="116" mass="13564">MLPTILRVVLLVEFELNKDFIVTTQCINKAKPKLRCDGQCFLAKQLEKTAEPENKKTESTKFEKLEQVFSNPQNDELDYPFRSSFVVYKRSIEELKNRHQSGFLDNIFRPPLQVLA</sequence>
<accession>A0ABW5UCF4</accession>